<protein>
    <submittedName>
        <fullName evidence="2">FGENESH: predicted gene_4.20 protein</fullName>
    </submittedName>
</protein>
<keyword evidence="3" id="KW-1185">Reference proteome</keyword>
<reference evidence="2 3" key="1">
    <citation type="submission" date="2015-07" db="EMBL/GenBank/DDBJ databases">
        <authorList>
            <person name="Cajimat M.N.B."/>
            <person name="Milazzo M.L."/>
            <person name="Fulhorst C.F."/>
        </authorList>
    </citation>
    <scope>NUCLEOTIDE SEQUENCE [LARGE SCALE GENOMIC DNA]</scope>
    <source>
        <strain evidence="2">Single colony</strain>
    </source>
</reference>
<dbReference type="AlphaFoldDB" id="A0A0K3CBY3"/>
<dbReference type="Proteomes" id="UP000199069">
    <property type="component" value="Unassembled WGS sequence"/>
</dbReference>
<organism evidence="2 3">
    <name type="scientific">Rhodotorula toruloides</name>
    <name type="common">Yeast</name>
    <name type="synonym">Rhodosporidium toruloides</name>
    <dbReference type="NCBI Taxonomy" id="5286"/>
    <lineage>
        <taxon>Eukaryota</taxon>
        <taxon>Fungi</taxon>
        <taxon>Dikarya</taxon>
        <taxon>Basidiomycota</taxon>
        <taxon>Pucciniomycotina</taxon>
        <taxon>Microbotryomycetes</taxon>
        <taxon>Sporidiobolales</taxon>
        <taxon>Sporidiobolaceae</taxon>
        <taxon>Rhodotorula</taxon>
    </lineage>
</organism>
<gene>
    <name evidence="2" type="primary">FGENESH: predicted gene_4.20</name>
    <name evidence="2" type="ORF">BN2166_0022440</name>
</gene>
<accession>A0A0K3CBY3</accession>
<evidence type="ECO:0000313" key="3">
    <source>
        <dbReference type="Proteomes" id="UP000199069"/>
    </source>
</evidence>
<evidence type="ECO:0000256" key="1">
    <source>
        <dbReference type="SAM" id="MobiDB-lite"/>
    </source>
</evidence>
<feature type="region of interest" description="Disordered" evidence="1">
    <location>
        <begin position="143"/>
        <end position="177"/>
    </location>
</feature>
<name>A0A0K3CBY3_RHOTO</name>
<dbReference type="EMBL" id="CWKI01000004">
    <property type="protein sequence ID" value="CTR06383.1"/>
    <property type="molecule type" value="Genomic_DNA"/>
</dbReference>
<sequence>MPTSAARRESVLRQVREHIGRSSIEDPHELAETEAYVERLRTAAHNADDSGKIVALWVEQEREVHFEPCGRSTISRRNVPHDCPFSDLCCSGSIYTVASAGVKAKESDLVKEINPLIDEAREFAESSLPPNVAKTHLYKHEFDQKRRSARRHAASAAKEEAEMHARTGPLPPLPNYPYGGQHALAKARRSGGGYRAGLRYFGWHY</sequence>
<evidence type="ECO:0000313" key="2">
    <source>
        <dbReference type="EMBL" id="CTR06383.1"/>
    </source>
</evidence>
<proteinExistence type="predicted"/>